<comment type="caution">
    <text evidence="4">The sequence shown here is derived from an EMBL/GenBank/DDBJ whole genome shotgun (WGS) entry which is preliminary data.</text>
</comment>
<dbReference type="Proteomes" id="UP000664859">
    <property type="component" value="Unassembled WGS sequence"/>
</dbReference>
<accession>A0A836C9K2</accession>
<evidence type="ECO:0000313" key="4">
    <source>
        <dbReference type="EMBL" id="KAG5177252.1"/>
    </source>
</evidence>
<dbReference type="NCBIfam" id="TIGR00756">
    <property type="entry name" value="PPR"/>
    <property type="match status" value="2"/>
</dbReference>
<dbReference type="Pfam" id="PF17177">
    <property type="entry name" value="PPR_long"/>
    <property type="match status" value="1"/>
</dbReference>
<keyword evidence="1" id="KW-0677">Repeat</keyword>
<dbReference type="EMBL" id="JAFCMP010000527">
    <property type="protein sequence ID" value="KAG5177252.1"/>
    <property type="molecule type" value="Genomic_DNA"/>
</dbReference>
<evidence type="ECO:0000313" key="5">
    <source>
        <dbReference type="Proteomes" id="UP000664859"/>
    </source>
</evidence>
<evidence type="ECO:0000256" key="2">
    <source>
        <dbReference type="PROSITE-ProRule" id="PRU00708"/>
    </source>
</evidence>
<dbReference type="InterPro" id="IPR002885">
    <property type="entry name" value="PPR_rpt"/>
</dbReference>
<dbReference type="PANTHER" id="PTHR47447:SF17">
    <property type="entry name" value="OS12G0638900 PROTEIN"/>
    <property type="match status" value="1"/>
</dbReference>
<feature type="repeat" description="PPR" evidence="2">
    <location>
        <begin position="118"/>
        <end position="152"/>
    </location>
</feature>
<dbReference type="Gene3D" id="1.25.40.10">
    <property type="entry name" value="Tetratricopeptide repeat domain"/>
    <property type="match status" value="1"/>
</dbReference>
<keyword evidence="5" id="KW-1185">Reference proteome</keyword>
<protein>
    <recommendedName>
        <fullName evidence="3">PROP1-like PPR domain-containing protein</fullName>
    </recommendedName>
</protein>
<feature type="domain" description="PROP1-like PPR" evidence="3">
    <location>
        <begin position="59"/>
        <end position="180"/>
    </location>
</feature>
<evidence type="ECO:0000259" key="3">
    <source>
        <dbReference type="Pfam" id="PF17177"/>
    </source>
</evidence>
<dbReference type="OrthoDB" id="185373at2759"/>
<organism evidence="4 5">
    <name type="scientific">Tribonema minus</name>
    <dbReference type="NCBI Taxonomy" id="303371"/>
    <lineage>
        <taxon>Eukaryota</taxon>
        <taxon>Sar</taxon>
        <taxon>Stramenopiles</taxon>
        <taxon>Ochrophyta</taxon>
        <taxon>PX clade</taxon>
        <taxon>Xanthophyceae</taxon>
        <taxon>Tribonematales</taxon>
        <taxon>Tribonemataceae</taxon>
        <taxon>Tribonema</taxon>
    </lineage>
</organism>
<reference evidence="4" key="1">
    <citation type="submission" date="2021-02" db="EMBL/GenBank/DDBJ databases">
        <title>First Annotated Genome of the Yellow-green Alga Tribonema minus.</title>
        <authorList>
            <person name="Mahan K.M."/>
        </authorList>
    </citation>
    <scope>NUCLEOTIDE SEQUENCE</scope>
    <source>
        <strain evidence="4">UTEX B ZZ1240</strain>
    </source>
</reference>
<evidence type="ECO:0000256" key="1">
    <source>
        <dbReference type="ARBA" id="ARBA00022737"/>
    </source>
</evidence>
<dbReference type="AlphaFoldDB" id="A0A836C9K2"/>
<gene>
    <name evidence="4" type="ORF">JKP88DRAFT_170326</name>
</gene>
<proteinExistence type="predicted"/>
<dbReference type="InterPro" id="IPR033443">
    <property type="entry name" value="PROP1-like_PPR_dom"/>
</dbReference>
<dbReference type="InterPro" id="IPR011990">
    <property type="entry name" value="TPR-like_helical_dom_sf"/>
</dbReference>
<dbReference type="Pfam" id="PF13812">
    <property type="entry name" value="PPR_3"/>
    <property type="match status" value="1"/>
</dbReference>
<sequence length="203" mass="21958">MVQDGHKLELSTCHQALNIMARSGDMVRPLLIIMLMKQVGLTPDMQAYTLAVRACRGLQAISVANGLLAEAKVAGLAPDTGMYSAMIKACRPSQDVDRALELFHEMEATPSCAFMVKDWRIWSNLMAALNAGGQPEKVSEKFEEMVKRGIEPSVCIYSHTLAAHAARGHHAQVHDLLARMPALGAADKGECHASIISAYASTD</sequence>
<feature type="repeat" description="PPR" evidence="2">
    <location>
        <begin position="79"/>
        <end position="109"/>
    </location>
</feature>
<name>A0A836C9K2_9STRA</name>
<dbReference type="PROSITE" id="PS51375">
    <property type="entry name" value="PPR"/>
    <property type="match status" value="2"/>
</dbReference>
<dbReference type="PANTHER" id="PTHR47447">
    <property type="entry name" value="OS03G0856100 PROTEIN"/>
    <property type="match status" value="1"/>
</dbReference>